<protein>
    <submittedName>
        <fullName evidence="1">Signal peptidase I</fullName>
        <ecNumber evidence="1">3.4.21.89</ecNumber>
    </submittedName>
</protein>
<keyword evidence="2" id="KW-1185">Reference proteome</keyword>
<accession>A0AC61MWB5</accession>
<organism evidence="1 2">
    <name type="scientific">Aristaeella hokkaidonensis</name>
    <dbReference type="NCBI Taxonomy" id="3046382"/>
    <lineage>
        <taxon>Bacteria</taxon>
        <taxon>Bacillati</taxon>
        <taxon>Bacillota</taxon>
        <taxon>Clostridia</taxon>
        <taxon>Eubacteriales</taxon>
        <taxon>Aristaeellaceae</taxon>
        <taxon>Aristaeella</taxon>
    </lineage>
</organism>
<evidence type="ECO:0000313" key="1">
    <source>
        <dbReference type="EMBL" id="QUC66846.1"/>
    </source>
</evidence>
<gene>
    <name evidence="1" type="primary">lepB</name>
    <name evidence="1" type="ORF">JYE49_13520</name>
</gene>
<dbReference type="EMBL" id="CP068393">
    <property type="protein sequence ID" value="QUC66846.1"/>
    <property type="molecule type" value="Genomic_DNA"/>
</dbReference>
<dbReference type="Proteomes" id="UP000682782">
    <property type="component" value="Chromosome"/>
</dbReference>
<reference evidence="1" key="1">
    <citation type="submission" date="2021-01" db="EMBL/GenBank/DDBJ databases">
        <title>Complete genome sequence of Clostridiales bacterium R-7.</title>
        <authorList>
            <person name="Mahoney-Kurpe S.C."/>
            <person name="Palevich N."/>
            <person name="Koike S."/>
            <person name="Moon C.D."/>
            <person name="Attwood G.T."/>
        </authorList>
    </citation>
    <scope>NUCLEOTIDE SEQUENCE</scope>
    <source>
        <strain evidence="1">R-7</strain>
    </source>
</reference>
<dbReference type="EC" id="3.4.21.89" evidence="1"/>
<sequence length="235" mass="26750">MSETNQAVETAAVENKQKKGKKKEKKTVGQEILSWVLTILVAVVAALVIRSLVFEPVRVDGESMDDTLANGEIMFVSKYDYSSTWLCLPWQSNTDKENAPRFTFGGNPQRFDVVICRYPGRGDTNFVKRVVGLPGDTIRLEDGYLYVKEKGQDEEVRYEEPYINDEYRTGSRNNFGPYEVPEGQYFVMGDHRNNSNDSRYVGAISRDMIVGHVRQVVYPFKDWRGVPNGLDVKAE</sequence>
<keyword evidence="1" id="KW-0378">Hydrolase</keyword>
<name>A0AC61MWB5_9FIRM</name>
<proteinExistence type="predicted"/>
<evidence type="ECO:0000313" key="2">
    <source>
        <dbReference type="Proteomes" id="UP000682782"/>
    </source>
</evidence>